<name>A0AAJ0HWQ5_9PEZI</name>
<dbReference type="EMBL" id="JAUIQD010000001">
    <property type="protein sequence ID" value="KAK3364014.1"/>
    <property type="molecule type" value="Genomic_DNA"/>
</dbReference>
<dbReference type="PANTHER" id="PTHR46411:SF3">
    <property type="entry name" value="AAA+ ATPASE DOMAIN-CONTAINING PROTEIN"/>
    <property type="match status" value="1"/>
</dbReference>
<gene>
    <name evidence="2" type="ORF">B0T25DRAFT_597698</name>
</gene>
<proteinExistence type="predicted"/>
<dbReference type="AlphaFoldDB" id="A0AAJ0HWQ5"/>
<reference evidence="2" key="2">
    <citation type="submission" date="2023-06" db="EMBL/GenBank/DDBJ databases">
        <authorList>
            <consortium name="Lawrence Berkeley National Laboratory"/>
            <person name="Haridas S."/>
            <person name="Hensen N."/>
            <person name="Bonometti L."/>
            <person name="Westerberg I."/>
            <person name="Brannstrom I.O."/>
            <person name="Guillou S."/>
            <person name="Cros-Aarteil S."/>
            <person name="Calhoun S."/>
            <person name="Kuo A."/>
            <person name="Mondo S."/>
            <person name="Pangilinan J."/>
            <person name="Riley R."/>
            <person name="Labutti K."/>
            <person name="Andreopoulos B."/>
            <person name="Lipzen A."/>
            <person name="Chen C."/>
            <person name="Yanf M."/>
            <person name="Daum C."/>
            <person name="Ng V."/>
            <person name="Clum A."/>
            <person name="Steindorff A."/>
            <person name="Ohm R."/>
            <person name="Martin F."/>
            <person name="Silar P."/>
            <person name="Natvig D."/>
            <person name="Lalanne C."/>
            <person name="Gautier V."/>
            <person name="Ament-Velasquez S.L."/>
            <person name="Kruys A."/>
            <person name="Hutchinson M.I."/>
            <person name="Powell A.J."/>
            <person name="Barry K."/>
            <person name="Miller A.N."/>
            <person name="Grigoriev I.V."/>
            <person name="Debuchy R."/>
            <person name="Gladieux P."/>
            <person name="Thoren M.H."/>
            <person name="Johannesson H."/>
        </authorList>
    </citation>
    <scope>NUCLEOTIDE SEQUENCE</scope>
    <source>
        <strain evidence="2">CBS 955.72</strain>
    </source>
</reference>
<feature type="region of interest" description="Disordered" evidence="1">
    <location>
        <begin position="205"/>
        <end position="226"/>
    </location>
</feature>
<dbReference type="Proteomes" id="UP001275084">
    <property type="component" value="Unassembled WGS sequence"/>
</dbReference>
<comment type="caution">
    <text evidence="2">The sequence shown here is derived from an EMBL/GenBank/DDBJ whole genome shotgun (WGS) entry which is preliminary data.</text>
</comment>
<evidence type="ECO:0000256" key="1">
    <source>
        <dbReference type="SAM" id="MobiDB-lite"/>
    </source>
</evidence>
<organism evidence="2 3">
    <name type="scientific">Lasiosphaeria hispida</name>
    <dbReference type="NCBI Taxonomy" id="260671"/>
    <lineage>
        <taxon>Eukaryota</taxon>
        <taxon>Fungi</taxon>
        <taxon>Dikarya</taxon>
        <taxon>Ascomycota</taxon>
        <taxon>Pezizomycotina</taxon>
        <taxon>Sordariomycetes</taxon>
        <taxon>Sordariomycetidae</taxon>
        <taxon>Sordariales</taxon>
        <taxon>Lasiosphaeriaceae</taxon>
        <taxon>Lasiosphaeria</taxon>
    </lineage>
</organism>
<protein>
    <recommendedName>
        <fullName evidence="4">ATPase AAA-type core domain-containing protein</fullName>
    </recommendedName>
</protein>
<dbReference type="Gene3D" id="3.40.50.300">
    <property type="entry name" value="P-loop containing nucleotide triphosphate hydrolases"/>
    <property type="match status" value="1"/>
</dbReference>
<accession>A0AAJ0HWQ5</accession>
<reference evidence="2" key="1">
    <citation type="journal article" date="2023" name="Mol. Phylogenet. Evol.">
        <title>Genome-scale phylogeny and comparative genomics of the fungal order Sordariales.</title>
        <authorList>
            <person name="Hensen N."/>
            <person name="Bonometti L."/>
            <person name="Westerberg I."/>
            <person name="Brannstrom I.O."/>
            <person name="Guillou S."/>
            <person name="Cros-Aarteil S."/>
            <person name="Calhoun S."/>
            <person name="Haridas S."/>
            <person name="Kuo A."/>
            <person name="Mondo S."/>
            <person name="Pangilinan J."/>
            <person name="Riley R."/>
            <person name="LaButti K."/>
            <person name="Andreopoulos B."/>
            <person name="Lipzen A."/>
            <person name="Chen C."/>
            <person name="Yan M."/>
            <person name="Daum C."/>
            <person name="Ng V."/>
            <person name="Clum A."/>
            <person name="Steindorff A."/>
            <person name="Ohm R.A."/>
            <person name="Martin F."/>
            <person name="Silar P."/>
            <person name="Natvig D.O."/>
            <person name="Lalanne C."/>
            <person name="Gautier V."/>
            <person name="Ament-Velasquez S.L."/>
            <person name="Kruys A."/>
            <person name="Hutchinson M.I."/>
            <person name="Powell A.J."/>
            <person name="Barry K."/>
            <person name="Miller A.N."/>
            <person name="Grigoriev I.V."/>
            <person name="Debuchy R."/>
            <person name="Gladieux P."/>
            <person name="Hiltunen Thoren M."/>
            <person name="Johannesson H."/>
        </authorList>
    </citation>
    <scope>NUCLEOTIDE SEQUENCE</scope>
    <source>
        <strain evidence="2">CBS 955.72</strain>
    </source>
</reference>
<evidence type="ECO:0000313" key="3">
    <source>
        <dbReference type="Proteomes" id="UP001275084"/>
    </source>
</evidence>
<keyword evidence="3" id="KW-1185">Reference proteome</keyword>
<dbReference type="SUPFAM" id="SSF52540">
    <property type="entry name" value="P-loop containing nucleoside triphosphate hydrolases"/>
    <property type="match status" value="1"/>
</dbReference>
<dbReference type="InterPro" id="IPR027417">
    <property type="entry name" value="P-loop_NTPase"/>
</dbReference>
<evidence type="ECO:0000313" key="2">
    <source>
        <dbReference type="EMBL" id="KAK3364014.1"/>
    </source>
</evidence>
<sequence length="488" mass="54853">MPIIYRYIDDNDGQSWTISSLTVNHPLMRKVLEKMLDGYPECHLAKFQDFVLTAPKRHHLFSAALLVDCLSPIVSKDAAAAEEITRTGKVDFLRLASCTLSKPGKMSAWYYTVDSKAIRWNGQQFVNWNLSSKISYYKGYRDLTALSLWPLSFGSEPEAVVTSRMVARGRKYERLREAHLVRYDGARILMAKDGTYKEIAQAKPGGGKLELRSGKTNHNPKENPTPLADEECLVTYAWVPGFDLKTEEWSFFHLDRISDIEWDDGVVSNLVDSSGGKDLAWSFVSSKLLAASQSDDFDDFTYMAEAVAEKGRLPLYAMGAGALSRVLDLCQRWKALLLLDEADVFLSACSPAAAASDRNEMACIFLKKLEYYQGVVILTTNLAATIDHAFRPRVDLFLQYANLDAQARRQVWRNFIAGRASCADKFELDEEGYDRLAQLDLNGREIKNLVKNALRIATNDSSPEGAASTLYRLAENRAKISKLFLSRE</sequence>
<evidence type="ECO:0008006" key="4">
    <source>
        <dbReference type="Google" id="ProtNLM"/>
    </source>
</evidence>
<dbReference type="PANTHER" id="PTHR46411">
    <property type="entry name" value="FAMILY ATPASE, PUTATIVE-RELATED"/>
    <property type="match status" value="1"/>
</dbReference>